<proteinExistence type="predicted"/>
<keyword evidence="3" id="KW-0808">Transferase</keyword>
<reference evidence="3 4" key="1">
    <citation type="journal article" date="2019" name="Nat. Ecol. Evol.">
        <title>Megaphylogeny resolves global patterns of mushroom evolution.</title>
        <authorList>
            <person name="Varga T."/>
            <person name="Krizsan K."/>
            <person name="Foldi C."/>
            <person name="Dima B."/>
            <person name="Sanchez-Garcia M."/>
            <person name="Sanchez-Ramirez S."/>
            <person name="Szollosi G.J."/>
            <person name="Szarkandi J.G."/>
            <person name="Papp V."/>
            <person name="Albert L."/>
            <person name="Andreopoulos W."/>
            <person name="Angelini C."/>
            <person name="Antonin V."/>
            <person name="Barry K.W."/>
            <person name="Bougher N.L."/>
            <person name="Buchanan P."/>
            <person name="Buyck B."/>
            <person name="Bense V."/>
            <person name="Catcheside P."/>
            <person name="Chovatia M."/>
            <person name="Cooper J."/>
            <person name="Damon W."/>
            <person name="Desjardin D."/>
            <person name="Finy P."/>
            <person name="Geml J."/>
            <person name="Haridas S."/>
            <person name="Hughes K."/>
            <person name="Justo A."/>
            <person name="Karasinski D."/>
            <person name="Kautmanova I."/>
            <person name="Kiss B."/>
            <person name="Kocsube S."/>
            <person name="Kotiranta H."/>
            <person name="LaButti K.M."/>
            <person name="Lechner B.E."/>
            <person name="Liimatainen K."/>
            <person name="Lipzen A."/>
            <person name="Lukacs Z."/>
            <person name="Mihaltcheva S."/>
            <person name="Morgado L.N."/>
            <person name="Niskanen T."/>
            <person name="Noordeloos M.E."/>
            <person name="Ohm R.A."/>
            <person name="Ortiz-Santana B."/>
            <person name="Ovrebo C."/>
            <person name="Racz N."/>
            <person name="Riley R."/>
            <person name="Savchenko A."/>
            <person name="Shiryaev A."/>
            <person name="Soop K."/>
            <person name="Spirin V."/>
            <person name="Szebenyi C."/>
            <person name="Tomsovsky M."/>
            <person name="Tulloss R.E."/>
            <person name="Uehling J."/>
            <person name="Grigoriev I.V."/>
            <person name="Vagvolgyi C."/>
            <person name="Papp T."/>
            <person name="Martin F.M."/>
            <person name="Miettinen O."/>
            <person name="Hibbett D.S."/>
            <person name="Nagy L.G."/>
        </authorList>
    </citation>
    <scope>NUCLEOTIDE SEQUENCE [LARGE SCALE GENOMIC DNA]</scope>
    <source>
        <strain evidence="3 4">CBS 309.79</strain>
    </source>
</reference>
<feature type="transmembrane region" description="Helical" evidence="2">
    <location>
        <begin position="161"/>
        <end position="183"/>
    </location>
</feature>
<name>A0A5C3R022_9AGAR</name>
<dbReference type="GO" id="GO:0032259">
    <property type="term" value="P:methylation"/>
    <property type="evidence" value="ECO:0007669"/>
    <property type="project" value="UniProtKB-KW"/>
</dbReference>
<keyword evidence="3" id="KW-0489">Methyltransferase</keyword>
<dbReference type="InterPro" id="IPR029063">
    <property type="entry name" value="SAM-dependent_MTases_sf"/>
</dbReference>
<keyword evidence="2" id="KW-0472">Membrane</keyword>
<dbReference type="EMBL" id="ML178816">
    <property type="protein sequence ID" value="TFL05909.1"/>
    <property type="molecule type" value="Genomic_DNA"/>
</dbReference>
<feature type="transmembrane region" description="Helical" evidence="2">
    <location>
        <begin position="37"/>
        <end position="57"/>
    </location>
</feature>
<feature type="transmembrane region" description="Helical" evidence="2">
    <location>
        <begin position="64"/>
        <end position="85"/>
    </location>
</feature>
<dbReference type="STRING" id="1884261.A0A5C3R022"/>
<dbReference type="NCBIfam" id="NF037959">
    <property type="entry name" value="MFS_SpdSyn"/>
    <property type="match status" value="1"/>
</dbReference>
<dbReference type="PANTHER" id="PTHR43317">
    <property type="entry name" value="THERMOSPERMINE SYNTHASE ACAULIS5"/>
    <property type="match status" value="1"/>
</dbReference>
<feature type="transmembrane region" description="Helical" evidence="2">
    <location>
        <begin position="122"/>
        <end position="141"/>
    </location>
</feature>
<evidence type="ECO:0000313" key="3">
    <source>
        <dbReference type="EMBL" id="TFL05909.1"/>
    </source>
</evidence>
<keyword evidence="4" id="KW-1185">Reference proteome</keyword>
<keyword evidence="2" id="KW-0812">Transmembrane</keyword>
<dbReference type="GO" id="GO:0008168">
    <property type="term" value="F:methyltransferase activity"/>
    <property type="evidence" value="ECO:0007669"/>
    <property type="project" value="UniProtKB-KW"/>
</dbReference>
<dbReference type="SUPFAM" id="SSF53335">
    <property type="entry name" value="S-adenosyl-L-methionine-dependent methyltransferases"/>
    <property type="match status" value="1"/>
</dbReference>
<keyword evidence="2" id="KW-1133">Transmembrane helix</keyword>
<dbReference type="OrthoDB" id="2016285at2759"/>
<feature type="transmembrane region" description="Helical" evidence="2">
    <location>
        <begin position="91"/>
        <end position="110"/>
    </location>
</feature>
<evidence type="ECO:0000256" key="2">
    <source>
        <dbReference type="SAM" id="Phobius"/>
    </source>
</evidence>
<dbReference type="PANTHER" id="PTHR43317:SF1">
    <property type="entry name" value="THERMOSPERMINE SYNTHASE ACAULIS5"/>
    <property type="match status" value="1"/>
</dbReference>
<evidence type="ECO:0000256" key="1">
    <source>
        <dbReference type="ARBA" id="ARBA00023115"/>
    </source>
</evidence>
<dbReference type="GO" id="GO:0006596">
    <property type="term" value="P:polyamine biosynthetic process"/>
    <property type="evidence" value="ECO:0007669"/>
    <property type="project" value="UniProtKB-KW"/>
</dbReference>
<sequence>MIRTLPLLTGLLLCLAHPIICFAYFRIAVPLYGDAVFGFHFDKVILAAASLAALVPIRVKKPQLIIGLLLAALPYTSHGAAVLTSRRGDPAWGPVITHVLTIAPIVFLSSRAVLGSDASTPTIRLTSGAALVAVLSAYHLSHLPSLVGSLLSQSGVFDSTLLSTSAGVLLALDASAFVQLSAARDKKKKQKDTTPPSQSNWHPVAAFWLFLLPWLYVTPLFLHAPVLHKPLQGSYQHPTLPVRILSAEQSITGTIVVGEGLRGDPALNMSRTMQDVRYLRADHSIIGGVWTGENVHSLDGMPASRDSQGTTLGDSIYGAFVLQEAARLAFSQKTPDDTGSALIIGLGAGVAASAFQKHGLSTSIIEIDPAVYTAARTYFGLEEPNPDQVFLEDAGAWVSRRAALHREGDDVFDIVVHDCFSGGGVPEHIFTIDFWTGLKTIMNPEGVLAVNFAGIPASSSSRAILLTLEKVFGTCRAFHDMFEELKEPAYATEFINIVFFCSPSGSRIHFRSSRLADYLNSPLRQHVLGTLFDREVNLNLIKKDLSEEEAGKLILTKENNPLNRWQAAEALHHWSVMREVLSDFFWETY</sequence>
<dbReference type="Proteomes" id="UP000305067">
    <property type="component" value="Unassembled WGS sequence"/>
</dbReference>
<organism evidence="3 4">
    <name type="scientific">Pterulicium gracile</name>
    <dbReference type="NCBI Taxonomy" id="1884261"/>
    <lineage>
        <taxon>Eukaryota</taxon>
        <taxon>Fungi</taxon>
        <taxon>Dikarya</taxon>
        <taxon>Basidiomycota</taxon>
        <taxon>Agaricomycotina</taxon>
        <taxon>Agaricomycetes</taxon>
        <taxon>Agaricomycetidae</taxon>
        <taxon>Agaricales</taxon>
        <taxon>Pleurotineae</taxon>
        <taxon>Pterulaceae</taxon>
        <taxon>Pterulicium</taxon>
    </lineage>
</organism>
<accession>A0A5C3R022</accession>
<dbReference type="AlphaFoldDB" id="A0A5C3R022"/>
<evidence type="ECO:0000313" key="4">
    <source>
        <dbReference type="Proteomes" id="UP000305067"/>
    </source>
</evidence>
<dbReference type="Pfam" id="PF01564">
    <property type="entry name" value="Spermine_synth"/>
    <property type="match status" value="1"/>
</dbReference>
<protein>
    <submittedName>
        <fullName evidence="3">S-adenosyl-L-methionine-dependent methyltransferase</fullName>
    </submittedName>
</protein>
<dbReference type="Gene3D" id="3.40.50.150">
    <property type="entry name" value="Vaccinia Virus protein VP39"/>
    <property type="match status" value="1"/>
</dbReference>
<keyword evidence="1" id="KW-0620">Polyamine biosynthesis</keyword>
<gene>
    <name evidence="3" type="ORF">BDV98DRAFT_560852</name>
</gene>
<feature type="transmembrane region" description="Helical" evidence="2">
    <location>
        <begin position="204"/>
        <end position="222"/>
    </location>
</feature>